<dbReference type="HAMAP" id="MF_00095">
    <property type="entry name" value="SfsA"/>
    <property type="match status" value="1"/>
</dbReference>
<sequence>MRLEGLVKGQFMERLNRFAARVAVNGEPCLCHVPNSGRMRELLLVGAEVLLLPAEAGSERKTAYTLVMVRYRGSWVMIHAHWTNDIAEEGLRRGFFPGFEEAADIRREVVHGGSRFDLGFRMAGRLWLGEVKCVTLVEDGLALFPDAPTLRGAKHMEHLKDALEAGYGAAVFFIIQREDAKAFRPNRAMDSHFDEAFWRLLRAGGLAGAFGCQVTEECVSVSHNVPILRQET</sequence>
<dbReference type="InterPro" id="IPR005224">
    <property type="entry name" value="SfsA"/>
</dbReference>
<name>A0A926HQG4_9FIRM</name>
<protein>
    <recommendedName>
        <fullName evidence="1">Sugar fermentation stimulation protein homolog</fullName>
    </recommendedName>
</protein>
<organism evidence="4 5">
    <name type="scientific">Gehongia tenuis</name>
    <dbReference type="NCBI Taxonomy" id="2763655"/>
    <lineage>
        <taxon>Bacteria</taxon>
        <taxon>Bacillati</taxon>
        <taxon>Bacillota</taxon>
        <taxon>Clostridia</taxon>
        <taxon>Christensenellales</taxon>
        <taxon>Christensenellaceae</taxon>
        <taxon>Gehongia</taxon>
    </lineage>
</organism>
<dbReference type="CDD" id="cd22359">
    <property type="entry name" value="SfsA-like_bacterial"/>
    <property type="match status" value="1"/>
</dbReference>
<dbReference type="InterPro" id="IPR040452">
    <property type="entry name" value="SfsA_C"/>
</dbReference>
<feature type="domain" description="Sugar fermentation stimulation protein C-terminal" evidence="2">
    <location>
        <begin position="83"/>
        <end position="217"/>
    </location>
</feature>
<dbReference type="PANTHER" id="PTHR30545">
    <property type="entry name" value="SUGAR FERMENTATION STIMULATION PROTEIN A"/>
    <property type="match status" value="1"/>
</dbReference>
<accession>A0A926HQG4</accession>
<dbReference type="Pfam" id="PF03749">
    <property type="entry name" value="SfsA"/>
    <property type="match status" value="1"/>
</dbReference>
<evidence type="ECO:0000313" key="4">
    <source>
        <dbReference type="EMBL" id="MBC8532188.1"/>
    </source>
</evidence>
<dbReference type="Proteomes" id="UP000623172">
    <property type="component" value="Unassembled WGS sequence"/>
</dbReference>
<reference evidence="4" key="1">
    <citation type="submission" date="2020-08" db="EMBL/GenBank/DDBJ databases">
        <title>Genome public.</title>
        <authorList>
            <person name="Liu C."/>
            <person name="Sun Q."/>
        </authorList>
    </citation>
    <scope>NUCLEOTIDE SEQUENCE</scope>
    <source>
        <strain evidence="4">NSJ-53</strain>
    </source>
</reference>
<dbReference type="Gene3D" id="2.40.50.580">
    <property type="match status" value="1"/>
</dbReference>
<evidence type="ECO:0000256" key="1">
    <source>
        <dbReference type="HAMAP-Rule" id="MF_00095"/>
    </source>
</evidence>
<dbReference type="RefSeq" id="WP_249317304.1">
    <property type="nucleotide sequence ID" value="NZ_JACRSR010000005.1"/>
</dbReference>
<evidence type="ECO:0000259" key="3">
    <source>
        <dbReference type="Pfam" id="PF17746"/>
    </source>
</evidence>
<dbReference type="EMBL" id="JACRSR010000005">
    <property type="protein sequence ID" value="MBC8532188.1"/>
    <property type="molecule type" value="Genomic_DNA"/>
</dbReference>
<feature type="domain" description="SfsA N-terminal OB" evidence="3">
    <location>
        <begin position="13"/>
        <end position="78"/>
    </location>
</feature>
<dbReference type="Pfam" id="PF17746">
    <property type="entry name" value="SfsA_N"/>
    <property type="match status" value="1"/>
</dbReference>
<keyword evidence="5" id="KW-1185">Reference proteome</keyword>
<evidence type="ECO:0000313" key="5">
    <source>
        <dbReference type="Proteomes" id="UP000623172"/>
    </source>
</evidence>
<dbReference type="NCBIfam" id="TIGR00230">
    <property type="entry name" value="sfsA"/>
    <property type="match status" value="1"/>
</dbReference>
<dbReference type="GO" id="GO:0003677">
    <property type="term" value="F:DNA binding"/>
    <property type="evidence" value="ECO:0007669"/>
    <property type="project" value="InterPro"/>
</dbReference>
<gene>
    <name evidence="1 4" type="primary">sfsA</name>
    <name evidence="4" type="ORF">H8696_10065</name>
</gene>
<dbReference type="AlphaFoldDB" id="A0A926HQG4"/>
<dbReference type="PANTHER" id="PTHR30545:SF2">
    <property type="entry name" value="SUGAR FERMENTATION STIMULATION PROTEIN A"/>
    <property type="match status" value="1"/>
</dbReference>
<comment type="similarity">
    <text evidence="1">Belongs to the SfsA family.</text>
</comment>
<dbReference type="Gene3D" id="3.40.1350.60">
    <property type="match status" value="1"/>
</dbReference>
<proteinExistence type="inferred from homology"/>
<comment type="caution">
    <text evidence="4">The sequence shown here is derived from an EMBL/GenBank/DDBJ whole genome shotgun (WGS) entry which is preliminary data.</text>
</comment>
<dbReference type="InterPro" id="IPR041465">
    <property type="entry name" value="SfsA_N"/>
</dbReference>
<evidence type="ECO:0000259" key="2">
    <source>
        <dbReference type="Pfam" id="PF03749"/>
    </source>
</evidence>